<dbReference type="PANTHER" id="PTHR21485:SF6">
    <property type="entry name" value="N-ACYLNEURAMINATE CYTIDYLYLTRANSFERASE-RELATED"/>
    <property type="match status" value="1"/>
</dbReference>
<dbReference type="AlphaFoldDB" id="A0A518HVR7"/>
<protein>
    <recommendedName>
        <fullName evidence="6">3-deoxy-D-manno-octulosonate 8-phosphate phosphatase KdsC</fullName>
        <ecNumber evidence="5">3.1.3.45</ecNumber>
    </recommendedName>
    <alternativeName>
        <fullName evidence="11">KDO 8-P phosphatase</fullName>
    </alternativeName>
</protein>
<dbReference type="SFLD" id="SFLDG01136">
    <property type="entry name" value="C1.6:_Phosphoserine_Phosphatas"/>
    <property type="match status" value="1"/>
</dbReference>
<dbReference type="SUPFAM" id="SSF56784">
    <property type="entry name" value="HAD-like"/>
    <property type="match status" value="1"/>
</dbReference>
<dbReference type="InterPro" id="IPR036412">
    <property type="entry name" value="HAD-like_sf"/>
</dbReference>
<evidence type="ECO:0000256" key="6">
    <source>
        <dbReference type="ARBA" id="ARBA00020092"/>
    </source>
</evidence>
<evidence type="ECO:0000256" key="5">
    <source>
        <dbReference type="ARBA" id="ARBA00013066"/>
    </source>
</evidence>
<evidence type="ECO:0000256" key="4">
    <source>
        <dbReference type="ARBA" id="ARBA00011881"/>
    </source>
</evidence>
<feature type="binding site" evidence="12">
    <location>
        <position position="21"/>
    </location>
    <ligand>
        <name>Mg(2+)</name>
        <dbReference type="ChEBI" id="CHEBI:18420"/>
    </ligand>
</feature>
<dbReference type="Pfam" id="PF08282">
    <property type="entry name" value="Hydrolase_3"/>
    <property type="match status" value="1"/>
</dbReference>
<dbReference type="Proteomes" id="UP000319004">
    <property type="component" value="Chromosome"/>
</dbReference>
<evidence type="ECO:0000256" key="10">
    <source>
        <dbReference type="ARBA" id="ARBA00022985"/>
    </source>
</evidence>
<dbReference type="InterPro" id="IPR010023">
    <property type="entry name" value="KdsC_fam"/>
</dbReference>
<dbReference type="GO" id="GO:0009103">
    <property type="term" value="P:lipopolysaccharide biosynthetic process"/>
    <property type="evidence" value="ECO:0007669"/>
    <property type="project" value="UniProtKB-KW"/>
</dbReference>
<keyword evidence="7 12" id="KW-0479">Metal-binding</keyword>
<dbReference type="PIRSF" id="PIRSF006118">
    <property type="entry name" value="KDO8-P_Ptase"/>
    <property type="match status" value="1"/>
</dbReference>
<dbReference type="InterPro" id="IPR050793">
    <property type="entry name" value="CMP-NeuNAc_synthase"/>
</dbReference>
<proteinExistence type="inferred from homology"/>
<dbReference type="EC" id="3.1.3.45" evidence="5"/>
<dbReference type="GO" id="GO:0019143">
    <property type="term" value="F:3-deoxy-manno-octulosonate-8-phosphatase activity"/>
    <property type="evidence" value="ECO:0007669"/>
    <property type="project" value="UniProtKB-EC"/>
</dbReference>
<dbReference type="Gene3D" id="3.40.50.1000">
    <property type="entry name" value="HAD superfamily/HAD-like"/>
    <property type="match status" value="1"/>
</dbReference>
<feature type="binding site" evidence="12">
    <location>
        <position position="114"/>
    </location>
    <ligand>
        <name>Mg(2+)</name>
        <dbReference type="ChEBI" id="CHEBI:18420"/>
    </ligand>
</feature>
<keyword evidence="9 12" id="KW-0460">Magnesium</keyword>
<comment type="cofactor">
    <cofactor evidence="2 12">
        <name>Mg(2+)</name>
        <dbReference type="ChEBI" id="CHEBI:18420"/>
    </cofactor>
</comment>
<evidence type="ECO:0000256" key="9">
    <source>
        <dbReference type="ARBA" id="ARBA00022842"/>
    </source>
</evidence>
<feature type="binding site" evidence="12">
    <location>
        <position position="23"/>
    </location>
    <ligand>
        <name>substrate</name>
    </ligand>
</feature>
<accession>A0A518HVR7</accession>
<dbReference type="FunFam" id="3.40.50.1000:FF:000029">
    <property type="entry name" value="3-deoxy-D-manno-octulosonate 8-phosphate phosphatase KdsC"/>
    <property type="match status" value="1"/>
</dbReference>
<name>A0A518HVR7_9BACT</name>
<evidence type="ECO:0000256" key="1">
    <source>
        <dbReference type="ARBA" id="ARBA00000898"/>
    </source>
</evidence>
<dbReference type="SFLD" id="SFLDS00003">
    <property type="entry name" value="Haloacid_Dehalogenase"/>
    <property type="match status" value="1"/>
</dbReference>
<sequence>MPVSSDSDHSVAQPIQCILSDVDGVMTDGRIIYDSAGAETKQFHVRDGLGIKLWMQAGFPFGIITARNSPMVERRAVELGISHVSQGSGDKLQRALEILPEWGCELSSVCYIGDDLPDVPVMRRVGLAVAPADAAADVRNVAHWVLSSSGGHGAVRETIERLLRAKSLWSAAEASA</sequence>
<evidence type="ECO:0000256" key="3">
    <source>
        <dbReference type="ARBA" id="ARBA00005893"/>
    </source>
</evidence>
<evidence type="ECO:0000256" key="2">
    <source>
        <dbReference type="ARBA" id="ARBA00001946"/>
    </source>
</evidence>
<dbReference type="KEGG" id="snep:Enr13x_48090"/>
<dbReference type="InterPro" id="IPR023214">
    <property type="entry name" value="HAD_sf"/>
</dbReference>
<comment type="similarity">
    <text evidence="3">Belongs to the KdsC family.</text>
</comment>
<dbReference type="EMBL" id="CP037423">
    <property type="protein sequence ID" value="QDV44938.1"/>
    <property type="molecule type" value="Genomic_DNA"/>
</dbReference>
<keyword evidence="8 13" id="KW-0378">Hydrolase</keyword>
<evidence type="ECO:0000256" key="7">
    <source>
        <dbReference type="ARBA" id="ARBA00022723"/>
    </source>
</evidence>
<dbReference type="GO" id="GO:0046872">
    <property type="term" value="F:metal ion binding"/>
    <property type="evidence" value="ECO:0007669"/>
    <property type="project" value="UniProtKB-KW"/>
</dbReference>
<evidence type="ECO:0000256" key="8">
    <source>
        <dbReference type="ARBA" id="ARBA00022801"/>
    </source>
</evidence>
<evidence type="ECO:0000256" key="12">
    <source>
        <dbReference type="PIRSR" id="PIRSR006118-2"/>
    </source>
</evidence>
<dbReference type="GO" id="GO:0008781">
    <property type="term" value="F:N-acylneuraminate cytidylyltransferase activity"/>
    <property type="evidence" value="ECO:0007669"/>
    <property type="project" value="TreeGrafter"/>
</dbReference>
<gene>
    <name evidence="13" type="primary">kdsC</name>
    <name evidence="13" type="ORF">Enr13x_48090</name>
</gene>
<dbReference type="SFLD" id="SFLDG01138">
    <property type="entry name" value="C1.6.2:_Deoxy-d-mannose-octulo"/>
    <property type="match status" value="1"/>
</dbReference>
<dbReference type="OrthoDB" id="9805604at2"/>
<keyword evidence="10" id="KW-0448">Lipopolysaccharide biosynthesis</keyword>
<evidence type="ECO:0000313" key="14">
    <source>
        <dbReference type="Proteomes" id="UP000319004"/>
    </source>
</evidence>
<keyword evidence="14" id="KW-1185">Reference proteome</keyword>
<reference evidence="13 14" key="1">
    <citation type="submission" date="2019-03" db="EMBL/GenBank/DDBJ databases">
        <title>Deep-cultivation of Planctomycetes and their phenomic and genomic characterization uncovers novel biology.</title>
        <authorList>
            <person name="Wiegand S."/>
            <person name="Jogler M."/>
            <person name="Boedeker C."/>
            <person name="Pinto D."/>
            <person name="Vollmers J."/>
            <person name="Rivas-Marin E."/>
            <person name="Kohn T."/>
            <person name="Peeters S.H."/>
            <person name="Heuer A."/>
            <person name="Rast P."/>
            <person name="Oberbeckmann S."/>
            <person name="Bunk B."/>
            <person name="Jeske O."/>
            <person name="Meyerdierks A."/>
            <person name="Storesund J.E."/>
            <person name="Kallscheuer N."/>
            <person name="Luecker S."/>
            <person name="Lage O.M."/>
            <person name="Pohl T."/>
            <person name="Merkel B.J."/>
            <person name="Hornburger P."/>
            <person name="Mueller R.-W."/>
            <person name="Bruemmer F."/>
            <person name="Labrenz M."/>
            <person name="Spormann A.M."/>
            <person name="Op den Camp H."/>
            <person name="Overmann J."/>
            <person name="Amann R."/>
            <person name="Jetten M.S.M."/>
            <person name="Mascher T."/>
            <person name="Medema M.H."/>
            <person name="Devos D.P."/>
            <person name="Kaster A.-K."/>
            <person name="Ovreas L."/>
            <person name="Rohde M."/>
            <person name="Galperin M.Y."/>
            <person name="Jogler C."/>
        </authorList>
    </citation>
    <scope>NUCLEOTIDE SEQUENCE [LARGE SCALE GENOMIC DNA]</scope>
    <source>
        <strain evidence="13 14">Enr13</strain>
    </source>
</reference>
<evidence type="ECO:0000256" key="11">
    <source>
        <dbReference type="ARBA" id="ARBA00031051"/>
    </source>
</evidence>
<organism evidence="13 14">
    <name type="scientific">Stieleria neptunia</name>
    <dbReference type="NCBI Taxonomy" id="2527979"/>
    <lineage>
        <taxon>Bacteria</taxon>
        <taxon>Pseudomonadati</taxon>
        <taxon>Planctomycetota</taxon>
        <taxon>Planctomycetia</taxon>
        <taxon>Pirellulales</taxon>
        <taxon>Pirellulaceae</taxon>
        <taxon>Stieleria</taxon>
    </lineage>
</organism>
<dbReference type="CDD" id="cd01630">
    <property type="entry name" value="HAD_KDO-like"/>
    <property type="match status" value="1"/>
</dbReference>
<comment type="catalytic activity">
    <reaction evidence="1">
        <text>3-deoxy-alpha-D-manno-2-octulosonate-8-phosphate + H2O = 3-deoxy-alpha-D-manno-oct-2-ulosonate + phosphate</text>
        <dbReference type="Rhea" id="RHEA:11500"/>
        <dbReference type="ChEBI" id="CHEBI:15377"/>
        <dbReference type="ChEBI" id="CHEBI:43474"/>
        <dbReference type="ChEBI" id="CHEBI:85985"/>
        <dbReference type="ChEBI" id="CHEBI:85986"/>
        <dbReference type="EC" id="3.1.3.45"/>
    </reaction>
</comment>
<dbReference type="PANTHER" id="PTHR21485">
    <property type="entry name" value="HAD SUPERFAMILY MEMBERS CMAS AND KDSC"/>
    <property type="match status" value="1"/>
</dbReference>
<dbReference type="NCBIfam" id="TIGR01670">
    <property type="entry name" value="KdsC-phosphatas"/>
    <property type="match status" value="1"/>
</dbReference>
<dbReference type="RefSeq" id="WP_145389190.1">
    <property type="nucleotide sequence ID" value="NZ_CP037423.1"/>
</dbReference>
<comment type="subunit">
    <text evidence="4">Homotetramer.</text>
</comment>
<evidence type="ECO:0000313" key="13">
    <source>
        <dbReference type="EMBL" id="QDV44938.1"/>
    </source>
</evidence>